<keyword evidence="2" id="KW-0732">Signal</keyword>
<evidence type="ECO:0008006" key="5">
    <source>
        <dbReference type="Google" id="ProtNLM"/>
    </source>
</evidence>
<dbReference type="EMBL" id="DF968268">
    <property type="protein sequence ID" value="GAP48678.1"/>
    <property type="molecule type" value="Genomic_DNA"/>
</dbReference>
<evidence type="ECO:0000313" key="3">
    <source>
        <dbReference type="EMBL" id="GAP48678.1"/>
    </source>
</evidence>
<accession>A0A0K8PLQ4</accession>
<evidence type="ECO:0000256" key="2">
    <source>
        <dbReference type="SAM" id="SignalP"/>
    </source>
</evidence>
<feature type="region of interest" description="Disordered" evidence="1">
    <location>
        <begin position="29"/>
        <end position="59"/>
    </location>
</feature>
<dbReference type="Proteomes" id="UP000053859">
    <property type="component" value="Unassembled WGS sequence"/>
</dbReference>
<dbReference type="RefSeq" id="WP_099054616.1">
    <property type="nucleotide sequence ID" value="NZ_DF968268.1"/>
</dbReference>
<feature type="compositionally biased region" description="Basic and acidic residues" evidence="1">
    <location>
        <begin position="38"/>
        <end position="58"/>
    </location>
</feature>
<feature type="chain" id="PRO_5005514186" description="Lipoprotein" evidence="2">
    <location>
        <begin position="25"/>
        <end position="310"/>
    </location>
</feature>
<protein>
    <recommendedName>
        <fullName evidence="5">Lipoprotein</fullName>
    </recommendedName>
</protein>
<evidence type="ECO:0000313" key="4">
    <source>
        <dbReference type="Proteomes" id="UP000053859"/>
    </source>
</evidence>
<name>A0A0K8PLQ4_STRAJ</name>
<feature type="signal peptide" evidence="2">
    <location>
        <begin position="1"/>
        <end position="24"/>
    </location>
</feature>
<keyword evidence="4" id="KW-1185">Reference proteome</keyword>
<dbReference type="AlphaFoldDB" id="A0A0K8PLQ4"/>
<organism evidence="3 4">
    <name type="scientific">Streptomyces azureus</name>
    <dbReference type="NCBI Taxonomy" id="146537"/>
    <lineage>
        <taxon>Bacteria</taxon>
        <taxon>Bacillati</taxon>
        <taxon>Actinomycetota</taxon>
        <taxon>Actinomycetes</taxon>
        <taxon>Kitasatosporales</taxon>
        <taxon>Streptomycetaceae</taxon>
        <taxon>Streptomyces</taxon>
    </lineage>
</organism>
<reference evidence="3" key="1">
    <citation type="journal article" date="2015" name="Genome Announc.">
        <title>Draft Genome Sequence of Thiostrepton-Producing Streptomyces azureus ATCC 14921.</title>
        <authorList>
            <person name="Sakihara K."/>
            <person name="Maeda J."/>
            <person name="Tashiro K."/>
            <person name="Fujino Y."/>
            <person name="Kuhara S."/>
            <person name="Ohshima T."/>
            <person name="Ogata S."/>
            <person name="Doi K."/>
        </authorList>
    </citation>
    <scope>NUCLEOTIDE SEQUENCE [LARGE SCALE GENOMIC DNA]</scope>
    <source>
        <strain evidence="3">ATCC14921</strain>
    </source>
</reference>
<gene>
    <name evidence="3" type="ORF">SAZU_3507</name>
</gene>
<dbReference type="OrthoDB" id="4307068at2"/>
<dbReference type="PROSITE" id="PS51257">
    <property type="entry name" value="PROKAR_LIPOPROTEIN"/>
    <property type="match status" value="1"/>
</dbReference>
<sequence length="310" mass="32196">MRSDFKRTARILTVLALCAVGAGAAAGCGSAEAGSDSGKTRGTESAPRSEARDRRVADAWDGSEAARQWHEGYHPMGAVVQLPGTGLLRDAADRRAYEIGNFELRGKLPSPQGGSGRVTWPSGDSLTTPLMDAEKAYKTLDSADSPGPRLTVTGARLGEMTVVTSRGPATVPAWLFTLEGYDSPLKRAAVSPSPLPRPPIRPLGQDVPADVLAPLGGLTEVAGNGRSVTVVAQHGACDDGPAVEALETSGSVVLSAAVTGVKDGPCTGELRGERVTVKLDRPVGDRIVLDAFTGRPVPYTEWPGNTHGRG</sequence>
<dbReference type="PATRIC" id="fig|146537.3.peg.3718"/>
<proteinExistence type="predicted"/>
<evidence type="ECO:0000256" key="1">
    <source>
        <dbReference type="SAM" id="MobiDB-lite"/>
    </source>
</evidence>